<dbReference type="AlphaFoldDB" id="A0A8J5QF43"/>
<dbReference type="GeneID" id="73472140"/>
<gene>
    <name evidence="1" type="ORF">J8A68_005340</name>
</gene>
<organism evidence="1 2">
    <name type="scientific">[Candida] subhashii</name>
    <dbReference type="NCBI Taxonomy" id="561895"/>
    <lineage>
        <taxon>Eukaryota</taxon>
        <taxon>Fungi</taxon>
        <taxon>Dikarya</taxon>
        <taxon>Ascomycota</taxon>
        <taxon>Saccharomycotina</taxon>
        <taxon>Pichiomycetes</taxon>
        <taxon>Debaryomycetaceae</taxon>
        <taxon>Spathaspora</taxon>
    </lineage>
</organism>
<proteinExistence type="predicted"/>
<accession>A0A8J5QF43</accession>
<dbReference type="EMBL" id="JAGSYN010000266">
    <property type="protein sequence ID" value="KAG7661138.1"/>
    <property type="molecule type" value="Genomic_DNA"/>
</dbReference>
<protein>
    <submittedName>
        <fullName evidence="1">Uncharacterized protein</fullName>
    </submittedName>
</protein>
<name>A0A8J5QF43_9ASCO</name>
<comment type="caution">
    <text evidence="1">The sequence shown here is derived from an EMBL/GenBank/DDBJ whole genome shotgun (WGS) entry which is preliminary data.</text>
</comment>
<evidence type="ECO:0000313" key="1">
    <source>
        <dbReference type="EMBL" id="KAG7661138.1"/>
    </source>
</evidence>
<reference evidence="1 2" key="1">
    <citation type="journal article" date="2021" name="DNA Res.">
        <title>Genome analysis of Candida subhashii reveals its hybrid nature and dual mitochondrial genome conformations.</title>
        <authorList>
            <person name="Mixao V."/>
            <person name="Hegedusova E."/>
            <person name="Saus E."/>
            <person name="Pryszcz L.P."/>
            <person name="Cillingova A."/>
            <person name="Nosek J."/>
            <person name="Gabaldon T."/>
        </authorList>
    </citation>
    <scope>NUCLEOTIDE SEQUENCE [LARGE SCALE GENOMIC DNA]</scope>
    <source>
        <strain evidence="1 2">CBS 10753</strain>
    </source>
</reference>
<dbReference type="Proteomes" id="UP000694255">
    <property type="component" value="Unassembled WGS sequence"/>
</dbReference>
<keyword evidence="2" id="KW-1185">Reference proteome</keyword>
<dbReference type="OrthoDB" id="4084909at2759"/>
<sequence>MNETLAELSNRIQKIEIHLSQISNNKNVLTQITNVQRKLEQVYLDHPGFKQLNSIINELRIWDKIRPEPEPENQCQEVRDGLEMTDEMKKELLVLNADQINLNYSLGSELINMEIDSILKGINSKLMQSDKDTPSLSSALLARESEVRHLIRLVQIVTVKNMIVYEEYMKLILKENQFWIDMDERITKLNARVNSIQLKKESSSKY</sequence>
<evidence type="ECO:0000313" key="2">
    <source>
        <dbReference type="Proteomes" id="UP000694255"/>
    </source>
</evidence>
<dbReference type="RefSeq" id="XP_049261371.1">
    <property type="nucleotide sequence ID" value="XM_049409395.1"/>
</dbReference>